<dbReference type="SUPFAM" id="SSF48452">
    <property type="entry name" value="TPR-like"/>
    <property type="match status" value="1"/>
</dbReference>
<protein>
    <submittedName>
        <fullName evidence="1">Tetratricopeptide repeat protein</fullName>
    </submittedName>
</protein>
<name>A0A3B0F1U6_PSEPS</name>
<dbReference type="InterPro" id="IPR011990">
    <property type="entry name" value="TPR-like_helical_dom_sf"/>
</dbReference>
<reference evidence="1 2" key="1">
    <citation type="submission" date="2018-10" db="EMBL/GenBank/DDBJ databases">
        <title>Genome-guide identification and characterization of bacteria that degrade polycyclic aromatic hydrocarbons and resist hexavalent chromium simultaneously.</title>
        <authorList>
            <person name="Feng H."/>
        </authorList>
    </citation>
    <scope>NUCLEOTIDE SEQUENCE [LARGE SCALE GENOMIC DNA]</scope>
    <source>
        <strain evidence="1 2">J015</strain>
    </source>
</reference>
<reference evidence="2" key="2">
    <citation type="submission" date="2018-10" db="EMBL/GenBank/DDBJ databases">
        <authorList>
            <person name="Wang Y."/>
            <person name="Wang J."/>
            <person name="Yang X."/>
            <person name="Wang Z."/>
            <person name="Huang Y."/>
        </authorList>
    </citation>
    <scope>NUCLEOTIDE SEQUENCE [LARGE SCALE GENOMIC DNA]</scope>
    <source>
        <strain evidence="2">J015</strain>
    </source>
</reference>
<organism evidence="1 2">
    <name type="scientific">Pseudarthrobacter phenanthrenivorans</name>
    <name type="common">Arthrobacter phenanthrenivorans</name>
    <dbReference type="NCBI Taxonomy" id="361575"/>
    <lineage>
        <taxon>Bacteria</taxon>
        <taxon>Bacillati</taxon>
        <taxon>Actinomycetota</taxon>
        <taxon>Actinomycetes</taxon>
        <taxon>Micrococcales</taxon>
        <taxon>Micrococcaceae</taxon>
        <taxon>Pseudarthrobacter</taxon>
    </lineage>
</organism>
<sequence>MRTWWGLGKRRGPGEVWRDWTAADEAGDAERAAALAAELLELTPRSYFSWFHAGLLSKALGNWAESSERNARALELFTPEDAEAFDGVNPAAWNLGIAATALGDWATARRAWTAYGVDGLGSGTEPIDRDFGLAPVRLNPDQPSLPHQVMPSAGAAEVVWCWRRSPAHAVISNVPLPESGHRFGDVILHDGEPKGTRRLGDREVAVFDQLQRLEDSGMPTWQAQVSGATRDDLQELSELLGSRGLGMDEWSGIRVMCSECSHGSPDTGHDHPPAQSEGTLLGLAGREPELTEVVEAWANARPAVSVHLALLW</sequence>
<accession>A0A3B0F1U6</accession>
<proteinExistence type="predicted"/>
<dbReference type="EMBL" id="RBNH01000019">
    <property type="protein sequence ID" value="RKO20946.1"/>
    <property type="molecule type" value="Genomic_DNA"/>
</dbReference>
<gene>
    <name evidence="1" type="ORF">D7Z96_17215</name>
</gene>
<dbReference type="Gene3D" id="1.25.40.10">
    <property type="entry name" value="Tetratricopeptide repeat domain"/>
    <property type="match status" value="1"/>
</dbReference>
<dbReference type="Proteomes" id="UP000273159">
    <property type="component" value="Unassembled WGS sequence"/>
</dbReference>
<comment type="caution">
    <text evidence="1">The sequence shown here is derived from an EMBL/GenBank/DDBJ whole genome shotgun (WGS) entry which is preliminary data.</text>
</comment>
<evidence type="ECO:0000313" key="1">
    <source>
        <dbReference type="EMBL" id="RKO20946.1"/>
    </source>
</evidence>
<dbReference type="AlphaFoldDB" id="A0A3B0F1U6"/>
<evidence type="ECO:0000313" key="2">
    <source>
        <dbReference type="Proteomes" id="UP000273159"/>
    </source>
</evidence>